<dbReference type="KEGG" id="dpd:Deipe_2272"/>
<dbReference type="RefSeq" id="WP_015236056.1">
    <property type="nucleotide sequence ID" value="NC_019793.1"/>
</dbReference>
<protein>
    <recommendedName>
        <fullName evidence="3">DUF2867 domain-containing protein</fullName>
    </recommendedName>
</protein>
<proteinExistence type="predicted"/>
<name>L0A1I0_DEIPD</name>
<sequence>MTYPRALQDAIRTASYVEEKQVRSTSNLPDFLASLLGYAPPWLRALYRVRVVFLGVLGHRTTGIPDFTRAPRLVPMQSGERVSFFEVEAAHADLYWVAVAREAHLSARLAVLREPATHDEAVFRVITVVHLHNAVGRVYFTTILPFHHLVISAMMRFAANRRVRS</sequence>
<dbReference type="PATRIC" id="fig|937777.3.peg.2272"/>
<evidence type="ECO:0008006" key="3">
    <source>
        <dbReference type="Google" id="ProtNLM"/>
    </source>
</evidence>
<dbReference type="InterPro" id="IPR021295">
    <property type="entry name" value="DUF2867"/>
</dbReference>
<dbReference type="HOGENOM" id="CLU_116730_1_1_0"/>
<dbReference type="Proteomes" id="UP000010467">
    <property type="component" value="Chromosome"/>
</dbReference>
<organism evidence="1 2">
    <name type="scientific">Deinococcus peraridilitoris (strain DSM 19664 / LMG 22246 / CIP 109416 / KR-200)</name>
    <dbReference type="NCBI Taxonomy" id="937777"/>
    <lineage>
        <taxon>Bacteria</taxon>
        <taxon>Thermotogati</taxon>
        <taxon>Deinococcota</taxon>
        <taxon>Deinococci</taxon>
        <taxon>Deinococcales</taxon>
        <taxon>Deinococcaceae</taxon>
        <taxon>Deinococcus</taxon>
    </lineage>
</organism>
<dbReference type="AlphaFoldDB" id="L0A1I0"/>
<dbReference type="Pfam" id="PF11066">
    <property type="entry name" value="DUF2867"/>
    <property type="match status" value="1"/>
</dbReference>
<dbReference type="EMBL" id="CP003382">
    <property type="protein sequence ID" value="AFZ67753.1"/>
    <property type="molecule type" value="Genomic_DNA"/>
</dbReference>
<keyword evidence="2" id="KW-1185">Reference proteome</keyword>
<accession>L0A1I0</accession>
<dbReference type="STRING" id="937777.Deipe_2272"/>
<dbReference type="OrthoDB" id="7058586at2"/>
<reference evidence="2" key="1">
    <citation type="submission" date="2012-03" db="EMBL/GenBank/DDBJ databases">
        <title>Complete sequence of chromosome of Deinococcus peraridilitoris DSM 19664.</title>
        <authorList>
            <person name="Lucas S."/>
            <person name="Copeland A."/>
            <person name="Lapidus A."/>
            <person name="Glavina del Rio T."/>
            <person name="Dalin E."/>
            <person name="Tice H."/>
            <person name="Bruce D."/>
            <person name="Goodwin L."/>
            <person name="Pitluck S."/>
            <person name="Peters L."/>
            <person name="Mikhailova N."/>
            <person name="Lu M."/>
            <person name="Kyrpides N."/>
            <person name="Mavromatis K."/>
            <person name="Ivanova N."/>
            <person name="Brettin T."/>
            <person name="Detter J.C."/>
            <person name="Han C."/>
            <person name="Larimer F."/>
            <person name="Land M."/>
            <person name="Hauser L."/>
            <person name="Markowitz V."/>
            <person name="Cheng J.-F."/>
            <person name="Hugenholtz P."/>
            <person name="Woyke T."/>
            <person name="Wu D."/>
            <person name="Pukall R."/>
            <person name="Steenblock K."/>
            <person name="Brambilla E."/>
            <person name="Klenk H.-P."/>
            <person name="Eisen J.A."/>
        </authorList>
    </citation>
    <scope>NUCLEOTIDE SEQUENCE [LARGE SCALE GENOMIC DNA]</scope>
    <source>
        <strain evidence="2">DSM 19664 / LMG 22246 / CIP 109416 / KR-200</strain>
    </source>
</reference>
<evidence type="ECO:0000313" key="1">
    <source>
        <dbReference type="EMBL" id="AFZ67753.1"/>
    </source>
</evidence>
<evidence type="ECO:0000313" key="2">
    <source>
        <dbReference type="Proteomes" id="UP000010467"/>
    </source>
</evidence>
<gene>
    <name evidence="1" type="ordered locus">Deipe_2272</name>
</gene>